<feature type="transmembrane region" description="Helical" evidence="2">
    <location>
        <begin position="12"/>
        <end position="35"/>
    </location>
</feature>
<reference evidence="3 4" key="1">
    <citation type="submission" date="2020-05" db="EMBL/GenBank/DDBJ databases">
        <authorList>
            <person name="Mo P."/>
        </authorList>
    </citation>
    <scope>NUCLEOTIDE SEQUENCE [LARGE SCALE GENOMIC DNA]</scope>
    <source>
        <strain evidence="3 4">Gen01</strain>
    </source>
</reference>
<name>A0A6M6JH98_9PSEU</name>
<proteinExistence type="predicted"/>
<dbReference type="AlphaFoldDB" id="A0A6M6JH98"/>
<gene>
    <name evidence="3" type="ORF">HOP40_17585</name>
</gene>
<evidence type="ECO:0000256" key="1">
    <source>
        <dbReference type="SAM" id="MobiDB-lite"/>
    </source>
</evidence>
<keyword evidence="2" id="KW-0812">Transmembrane</keyword>
<evidence type="ECO:0000313" key="4">
    <source>
        <dbReference type="Proteomes" id="UP000505377"/>
    </source>
</evidence>
<feature type="region of interest" description="Disordered" evidence="1">
    <location>
        <begin position="160"/>
        <end position="181"/>
    </location>
</feature>
<accession>A0A6M6JH98</accession>
<dbReference type="Proteomes" id="UP000505377">
    <property type="component" value="Chromosome"/>
</dbReference>
<feature type="transmembrane region" description="Helical" evidence="2">
    <location>
        <begin position="88"/>
        <end position="113"/>
    </location>
</feature>
<feature type="transmembrane region" description="Helical" evidence="2">
    <location>
        <begin position="55"/>
        <end position="76"/>
    </location>
</feature>
<keyword evidence="4" id="KW-1185">Reference proteome</keyword>
<feature type="transmembrane region" description="Helical" evidence="2">
    <location>
        <begin position="133"/>
        <end position="153"/>
    </location>
</feature>
<dbReference type="KEGG" id="pbro:HOP40_17585"/>
<keyword evidence="2" id="KW-0472">Membrane</keyword>
<keyword evidence="2" id="KW-1133">Transmembrane helix</keyword>
<evidence type="ECO:0000313" key="3">
    <source>
        <dbReference type="EMBL" id="QJY47398.1"/>
    </source>
</evidence>
<organism evidence="3 4">
    <name type="scientific">Pseudonocardia broussonetiae</name>
    <dbReference type="NCBI Taxonomy" id="2736640"/>
    <lineage>
        <taxon>Bacteria</taxon>
        <taxon>Bacillati</taxon>
        <taxon>Actinomycetota</taxon>
        <taxon>Actinomycetes</taxon>
        <taxon>Pseudonocardiales</taxon>
        <taxon>Pseudonocardiaceae</taxon>
        <taxon>Pseudonocardia</taxon>
    </lineage>
</organism>
<evidence type="ECO:0008006" key="5">
    <source>
        <dbReference type="Google" id="ProtNLM"/>
    </source>
</evidence>
<sequence length="181" mass="18507">MSMRGPVRKAALLVHVSCSVGWIGAVAAFLVLAVAGVGASDEVVVRSSYVGMDLVARFAVVPLALASLLTGLVQALGTEWGLIRHYWVVVKLAVTVVAVAVLLLQMESIGYLADVSARSAGAEGLLGEARMSLVVHAGGGLVVLLVPLALSIFKPRGPTGFGRGAGRPTNGPSRGRRGEAG</sequence>
<protein>
    <recommendedName>
        <fullName evidence="5">DUF2269 domain-containing protein</fullName>
    </recommendedName>
</protein>
<evidence type="ECO:0000256" key="2">
    <source>
        <dbReference type="SAM" id="Phobius"/>
    </source>
</evidence>
<dbReference type="EMBL" id="CP053564">
    <property type="protein sequence ID" value="QJY47398.1"/>
    <property type="molecule type" value="Genomic_DNA"/>
</dbReference>
<dbReference type="RefSeq" id="WP_172159968.1">
    <property type="nucleotide sequence ID" value="NZ_CP053564.1"/>
</dbReference>